<keyword evidence="4" id="KW-1185">Reference proteome</keyword>
<reference evidence="3" key="1">
    <citation type="submission" date="2021-04" db="EMBL/GenBank/DDBJ databases">
        <authorList>
            <consortium name="Molecular Ecology Group"/>
        </authorList>
    </citation>
    <scope>NUCLEOTIDE SEQUENCE</scope>
</reference>
<accession>A0A8S4A703</accession>
<dbReference type="PANTHER" id="PTHR35936:SF19">
    <property type="entry name" value="AMINO-ACID-BINDING PROTEIN YXEM-RELATED"/>
    <property type="match status" value="1"/>
</dbReference>
<dbReference type="InterPro" id="IPR001638">
    <property type="entry name" value="Solute-binding_3/MltF_N"/>
</dbReference>
<dbReference type="SMART" id="SM00062">
    <property type="entry name" value="PBPb"/>
    <property type="match status" value="1"/>
</dbReference>
<dbReference type="PANTHER" id="PTHR35936">
    <property type="entry name" value="MEMBRANE-BOUND LYTIC MUREIN TRANSGLYCOSYLASE F"/>
    <property type="match status" value="1"/>
</dbReference>
<gene>
    <name evidence="3" type="ORF">CUNI_LOCUS21928</name>
</gene>
<keyword evidence="1" id="KW-0732">Signal</keyword>
<dbReference type="Pfam" id="PF00497">
    <property type="entry name" value="SBP_bac_3"/>
    <property type="match status" value="1"/>
</dbReference>
<dbReference type="EMBL" id="CAJHNH020008525">
    <property type="protein sequence ID" value="CAG5136370.1"/>
    <property type="molecule type" value="Genomic_DNA"/>
</dbReference>
<sequence>MPLLKVKVGLRVSIRSGCLGIRPSSRFVCRVCVVSPFASSPVNTSQKLDSHIYLFVSDGKKRPYSYVNDFGELVGFDLDIVNAVCKLADRSCHTVLAEFTECIFTDRSIDYAGTGLMAARFDGCPGYQITTDRQNEFDFTLPYLDSSASFTVAPGNPAGFDPDSSDYSGFTIIHLTGAPTNNVCLKRLRKKFGTIIIAQDLPEAKAALLNRTADVLFSPRNRIDGLDVLSPRYHCDNGGAAIMLKKGSSIPGWWNPAFQRYYFSGEYTRLCTEASGKYGGKIQCLPSPEQMSPELSALLHAPTPTIPERLWKFVVSGRIYPYSF</sequence>
<name>A0A8S4A703_9EUPU</name>
<comment type="caution">
    <text evidence="3">The sequence shown here is derived from an EMBL/GenBank/DDBJ whole genome shotgun (WGS) entry which is preliminary data.</text>
</comment>
<dbReference type="OrthoDB" id="5984008at2759"/>
<evidence type="ECO:0000313" key="4">
    <source>
        <dbReference type="Proteomes" id="UP000678393"/>
    </source>
</evidence>
<protein>
    <recommendedName>
        <fullName evidence="2">Solute-binding protein family 3/N-terminal domain-containing protein</fullName>
    </recommendedName>
</protein>
<feature type="non-terminal residue" evidence="3">
    <location>
        <position position="324"/>
    </location>
</feature>
<organism evidence="3 4">
    <name type="scientific">Candidula unifasciata</name>
    <dbReference type="NCBI Taxonomy" id="100452"/>
    <lineage>
        <taxon>Eukaryota</taxon>
        <taxon>Metazoa</taxon>
        <taxon>Spiralia</taxon>
        <taxon>Lophotrochozoa</taxon>
        <taxon>Mollusca</taxon>
        <taxon>Gastropoda</taxon>
        <taxon>Heterobranchia</taxon>
        <taxon>Euthyneura</taxon>
        <taxon>Panpulmonata</taxon>
        <taxon>Eupulmonata</taxon>
        <taxon>Stylommatophora</taxon>
        <taxon>Helicina</taxon>
        <taxon>Helicoidea</taxon>
        <taxon>Geomitridae</taxon>
        <taxon>Candidula</taxon>
    </lineage>
</organism>
<dbReference type="Gene3D" id="3.40.190.10">
    <property type="entry name" value="Periplasmic binding protein-like II"/>
    <property type="match status" value="2"/>
</dbReference>
<dbReference type="AlphaFoldDB" id="A0A8S4A703"/>
<evidence type="ECO:0000256" key="1">
    <source>
        <dbReference type="ARBA" id="ARBA00022729"/>
    </source>
</evidence>
<evidence type="ECO:0000259" key="2">
    <source>
        <dbReference type="SMART" id="SM00062"/>
    </source>
</evidence>
<proteinExistence type="predicted"/>
<dbReference type="SUPFAM" id="SSF53850">
    <property type="entry name" value="Periplasmic binding protein-like II"/>
    <property type="match status" value="1"/>
</dbReference>
<evidence type="ECO:0000313" key="3">
    <source>
        <dbReference type="EMBL" id="CAG5136370.1"/>
    </source>
</evidence>
<feature type="domain" description="Solute-binding protein family 3/N-terminal" evidence="2">
    <location>
        <begin position="51"/>
        <end position="282"/>
    </location>
</feature>
<dbReference type="Proteomes" id="UP000678393">
    <property type="component" value="Unassembled WGS sequence"/>
</dbReference>